<proteinExistence type="predicted"/>
<reference evidence="1 2" key="1">
    <citation type="submission" date="2018-11" db="EMBL/GenBank/DDBJ databases">
        <authorList>
            <consortium name="Pathogen Informatics"/>
        </authorList>
    </citation>
    <scope>NUCLEOTIDE SEQUENCE [LARGE SCALE GENOMIC DNA]</scope>
</reference>
<protein>
    <submittedName>
        <fullName evidence="1">Uncharacterized protein</fullName>
    </submittedName>
</protein>
<gene>
    <name evidence="1" type="ORF">DILT_LOCUS13776</name>
</gene>
<name>A0A3P7MFG3_DIBLA</name>
<dbReference type="AlphaFoldDB" id="A0A3P7MFG3"/>
<dbReference type="EMBL" id="UYRU01071573">
    <property type="protein sequence ID" value="VDN21198.1"/>
    <property type="molecule type" value="Genomic_DNA"/>
</dbReference>
<accession>A0A3P7MFG3</accession>
<evidence type="ECO:0000313" key="1">
    <source>
        <dbReference type="EMBL" id="VDN21198.1"/>
    </source>
</evidence>
<keyword evidence="2" id="KW-1185">Reference proteome</keyword>
<dbReference type="Proteomes" id="UP000281553">
    <property type="component" value="Unassembled WGS sequence"/>
</dbReference>
<evidence type="ECO:0000313" key="2">
    <source>
        <dbReference type="Proteomes" id="UP000281553"/>
    </source>
</evidence>
<sequence length="79" mass="8843">MGLAMRLCQVVSWEILSCIKSSVILKALGPHSLKQKKKSLIPRFDRSCSLLDIPPRHFCRAGVLCANAGEHGPWEPRIF</sequence>
<organism evidence="1 2">
    <name type="scientific">Dibothriocephalus latus</name>
    <name type="common">Fish tapeworm</name>
    <name type="synonym">Diphyllobothrium latum</name>
    <dbReference type="NCBI Taxonomy" id="60516"/>
    <lineage>
        <taxon>Eukaryota</taxon>
        <taxon>Metazoa</taxon>
        <taxon>Spiralia</taxon>
        <taxon>Lophotrochozoa</taxon>
        <taxon>Platyhelminthes</taxon>
        <taxon>Cestoda</taxon>
        <taxon>Eucestoda</taxon>
        <taxon>Diphyllobothriidea</taxon>
        <taxon>Diphyllobothriidae</taxon>
        <taxon>Dibothriocephalus</taxon>
    </lineage>
</organism>